<organism evidence="2 3">
    <name type="scientific">Dictyobacter vulcani</name>
    <dbReference type="NCBI Taxonomy" id="2607529"/>
    <lineage>
        <taxon>Bacteria</taxon>
        <taxon>Bacillati</taxon>
        <taxon>Chloroflexota</taxon>
        <taxon>Ktedonobacteria</taxon>
        <taxon>Ktedonobacterales</taxon>
        <taxon>Dictyobacteraceae</taxon>
        <taxon>Dictyobacter</taxon>
    </lineage>
</organism>
<dbReference type="AlphaFoldDB" id="A0A5J4KBH2"/>
<evidence type="ECO:0000259" key="1">
    <source>
        <dbReference type="Pfam" id="PF00498"/>
    </source>
</evidence>
<protein>
    <recommendedName>
        <fullName evidence="1">FHA domain-containing protein</fullName>
    </recommendedName>
</protein>
<accession>A0A5J4KBH2</accession>
<dbReference type="Gene3D" id="2.60.200.20">
    <property type="match status" value="1"/>
</dbReference>
<dbReference type="Proteomes" id="UP000326912">
    <property type="component" value="Unassembled WGS sequence"/>
</dbReference>
<dbReference type="SUPFAM" id="SSF49879">
    <property type="entry name" value="SMAD/FHA domain"/>
    <property type="match status" value="1"/>
</dbReference>
<evidence type="ECO:0000313" key="3">
    <source>
        <dbReference type="Proteomes" id="UP000326912"/>
    </source>
</evidence>
<dbReference type="EMBL" id="BKZW01000001">
    <property type="protein sequence ID" value="GER85868.1"/>
    <property type="molecule type" value="Genomic_DNA"/>
</dbReference>
<feature type="domain" description="FHA" evidence="1">
    <location>
        <begin position="8"/>
        <end position="44"/>
    </location>
</feature>
<proteinExistence type="predicted"/>
<comment type="caution">
    <text evidence="2">The sequence shown here is derived from an EMBL/GenBank/DDBJ whole genome shotgun (WGS) entry which is preliminary data.</text>
</comment>
<sequence length="68" mass="7831">MLCKEKIDYILYDCRSTDGVIVNGRKLVPEQGQQLVTGDKFIIGDYMLIFYNTQPAYQSNEQKEHALS</sequence>
<dbReference type="InterPro" id="IPR008984">
    <property type="entry name" value="SMAD_FHA_dom_sf"/>
</dbReference>
<name>A0A5J4KBH2_9CHLR</name>
<reference evidence="2 3" key="1">
    <citation type="submission" date="2019-10" db="EMBL/GenBank/DDBJ databases">
        <title>Dictyobacter vulcani sp. nov., within the class Ktedonobacteria, isolated from soil of volcanic Mt. Zao.</title>
        <authorList>
            <person name="Zheng Y."/>
            <person name="Wang C.M."/>
            <person name="Sakai Y."/>
            <person name="Abe K."/>
            <person name="Yokota A."/>
            <person name="Yabe S."/>
        </authorList>
    </citation>
    <scope>NUCLEOTIDE SEQUENCE [LARGE SCALE GENOMIC DNA]</scope>
    <source>
        <strain evidence="2 3">W12</strain>
    </source>
</reference>
<keyword evidence="3" id="KW-1185">Reference proteome</keyword>
<gene>
    <name evidence="2" type="ORF">KDW_00300</name>
</gene>
<dbReference type="InterPro" id="IPR000253">
    <property type="entry name" value="FHA_dom"/>
</dbReference>
<evidence type="ECO:0000313" key="2">
    <source>
        <dbReference type="EMBL" id="GER85868.1"/>
    </source>
</evidence>
<dbReference type="Pfam" id="PF00498">
    <property type="entry name" value="FHA"/>
    <property type="match status" value="1"/>
</dbReference>
<dbReference type="CDD" id="cd00060">
    <property type="entry name" value="FHA"/>
    <property type="match status" value="1"/>
</dbReference>